<dbReference type="SMART" id="SM00612">
    <property type="entry name" value="Kelch"/>
    <property type="match status" value="2"/>
</dbReference>
<evidence type="ECO:0000256" key="1">
    <source>
        <dbReference type="ARBA" id="ARBA00022441"/>
    </source>
</evidence>
<dbReference type="Pfam" id="PF01344">
    <property type="entry name" value="Kelch_1"/>
    <property type="match status" value="1"/>
</dbReference>
<dbReference type="PANTHER" id="PTHR46093:SF18">
    <property type="entry name" value="FIBRONECTIN TYPE-III DOMAIN-CONTAINING PROTEIN"/>
    <property type="match status" value="1"/>
</dbReference>
<evidence type="ECO:0000313" key="5">
    <source>
        <dbReference type="Proteomes" id="UP001162060"/>
    </source>
</evidence>
<reference evidence="4" key="1">
    <citation type="submission" date="2024-01" db="EMBL/GenBank/DDBJ databases">
        <authorList>
            <person name="Webb A."/>
        </authorList>
    </citation>
    <scope>NUCLEOTIDE SEQUENCE</scope>
    <source>
        <strain evidence="4">Pm1</strain>
    </source>
</reference>
<evidence type="ECO:0000256" key="3">
    <source>
        <dbReference type="SAM" id="MobiDB-lite"/>
    </source>
</evidence>
<dbReference type="Proteomes" id="UP001162060">
    <property type="component" value="Unassembled WGS sequence"/>
</dbReference>
<dbReference type="SUPFAM" id="SSF117281">
    <property type="entry name" value="Kelch motif"/>
    <property type="match status" value="2"/>
</dbReference>
<proteinExistence type="predicted"/>
<dbReference type="EMBL" id="CAKLBY020000224">
    <property type="protein sequence ID" value="CAK7936643.1"/>
    <property type="molecule type" value="Genomic_DNA"/>
</dbReference>
<dbReference type="AlphaFoldDB" id="A0AAV1UTR8"/>
<dbReference type="Pfam" id="PF13415">
    <property type="entry name" value="Beta-prop_FBX42"/>
    <property type="match status" value="1"/>
</dbReference>
<feature type="region of interest" description="Disordered" evidence="3">
    <location>
        <begin position="1"/>
        <end position="35"/>
    </location>
</feature>
<evidence type="ECO:0000256" key="2">
    <source>
        <dbReference type="ARBA" id="ARBA00022737"/>
    </source>
</evidence>
<dbReference type="PANTHER" id="PTHR46093">
    <property type="entry name" value="ACYL-COA-BINDING DOMAIN-CONTAINING PROTEIN 5"/>
    <property type="match status" value="1"/>
</dbReference>
<keyword evidence="2" id="KW-0677">Repeat</keyword>
<gene>
    <name evidence="4" type="ORF">PM001_LOCUS21793</name>
</gene>
<dbReference type="InterPro" id="IPR006652">
    <property type="entry name" value="Kelch_1"/>
</dbReference>
<name>A0AAV1UTR8_9STRA</name>
<dbReference type="InterPro" id="IPR015915">
    <property type="entry name" value="Kelch-typ_b-propeller"/>
</dbReference>
<protein>
    <submittedName>
        <fullName evidence="4">Uncharacterized protein</fullName>
    </submittedName>
</protein>
<keyword evidence="1" id="KW-0880">Kelch repeat</keyword>
<dbReference type="Gene3D" id="2.120.10.80">
    <property type="entry name" value="Kelch-type beta propeller"/>
    <property type="match status" value="2"/>
</dbReference>
<sequence>MDRSDVLESEPEPSPIRSLKERGTHVPMSKTPAADGTKWKTIESVGNAPTERWGHTATKISDDRVVVYGGTDDEERTLGDLHVFDMKTHRWTTPLNCETIPRTWHDAVYLPSKNLVLVFGGERTEAGDGKLAVLSDIMVLDTECFLWFPPAVRGTPPSARSGHTCTAIGNKVVVFGGRTGRNRRSTVHMLDTDDWNWKAVQVEGKAPSGRTYHSAVAIDDDKIVYFGGNGSSKSFNEVYVLQKTMGKTASDPVWTWFQPCVVGEPPQERTGHSATLLHDGCIFIFGGWDPQRDDANAPTSVFNDSFVLNTKSWEWRPAATCNSDDESTEVMSQGRVGHGAVRHSDGRVYFFGGQDSAEHRLKDICTASISQDTDE</sequence>
<comment type="caution">
    <text evidence="4">The sequence shown here is derived from an EMBL/GenBank/DDBJ whole genome shotgun (WGS) entry which is preliminary data.</text>
</comment>
<organism evidence="4 5">
    <name type="scientific">Peronospora matthiolae</name>
    <dbReference type="NCBI Taxonomy" id="2874970"/>
    <lineage>
        <taxon>Eukaryota</taxon>
        <taxon>Sar</taxon>
        <taxon>Stramenopiles</taxon>
        <taxon>Oomycota</taxon>
        <taxon>Peronosporomycetes</taxon>
        <taxon>Peronosporales</taxon>
        <taxon>Peronosporaceae</taxon>
        <taxon>Peronospora</taxon>
    </lineage>
</organism>
<evidence type="ECO:0000313" key="4">
    <source>
        <dbReference type="EMBL" id="CAK7936643.1"/>
    </source>
</evidence>
<accession>A0AAV1UTR8</accession>